<name>A0ABQ9U5T1_SAGOE</name>
<evidence type="ECO:0000313" key="1">
    <source>
        <dbReference type="EMBL" id="KAK2092417.1"/>
    </source>
</evidence>
<dbReference type="PANTHER" id="PTHR46669:SF1">
    <property type="entry name" value="LEUCINE-RICH PPR MOTIF-CONTAINING PROTEIN, MITOCHONDRIAL"/>
    <property type="match status" value="1"/>
</dbReference>
<dbReference type="InterPro" id="IPR033490">
    <property type="entry name" value="LRP130"/>
</dbReference>
<protein>
    <submittedName>
        <fullName evidence="1">Uncharacterized protein</fullName>
    </submittedName>
</protein>
<dbReference type="Proteomes" id="UP001266305">
    <property type="component" value="Unassembled WGS sequence"/>
</dbReference>
<proteinExistence type="predicted"/>
<comment type="caution">
    <text evidence="1">The sequence shown here is derived from an EMBL/GenBank/DDBJ whole genome shotgun (WGS) entry which is preliminary data.</text>
</comment>
<accession>A0ABQ9U5T1</accession>
<dbReference type="PANTHER" id="PTHR46669">
    <property type="entry name" value="LEUCINE-RICH PPR MOTIF-CONTAINING PROTEIN, MITOCHONDRIAL"/>
    <property type="match status" value="1"/>
</dbReference>
<keyword evidence="2" id="KW-1185">Reference proteome</keyword>
<reference evidence="1 2" key="1">
    <citation type="submission" date="2023-05" db="EMBL/GenBank/DDBJ databases">
        <title>B98-5 Cell Line De Novo Hybrid Assembly: An Optical Mapping Approach.</title>
        <authorList>
            <person name="Kananen K."/>
            <person name="Auerbach J.A."/>
            <person name="Kautto E."/>
            <person name="Blachly J.S."/>
        </authorList>
    </citation>
    <scope>NUCLEOTIDE SEQUENCE [LARGE SCALE GENOMIC DNA]</scope>
    <source>
        <strain evidence="1">B95-8</strain>
        <tissue evidence="1">Cell line</tissue>
    </source>
</reference>
<organism evidence="1 2">
    <name type="scientific">Saguinus oedipus</name>
    <name type="common">Cotton-top tamarin</name>
    <name type="synonym">Oedipomidas oedipus</name>
    <dbReference type="NCBI Taxonomy" id="9490"/>
    <lineage>
        <taxon>Eukaryota</taxon>
        <taxon>Metazoa</taxon>
        <taxon>Chordata</taxon>
        <taxon>Craniata</taxon>
        <taxon>Vertebrata</taxon>
        <taxon>Euteleostomi</taxon>
        <taxon>Mammalia</taxon>
        <taxon>Eutheria</taxon>
        <taxon>Euarchontoglires</taxon>
        <taxon>Primates</taxon>
        <taxon>Haplorrhini</taxon>
        <taxon>Platyrrhini</taxon>
        <taxon>Cebidae</taxon>
        <taxon>Callitrichinae</taxon>
        <taxon>Saguinus</taxon>
    </lineage>
</organism>
<evidence type="ECO:0000313" key="2">
    <source>
        <dbReference type="Proteomes" id="UP001266305"/>
    </source>
</evidence>
<sequence>MVPAPSGRTALRAVASRKGSRSAVQKYCQGKHILQSVSHHVATFEHLSDSAIRITSEKDVTSAKALYERLTAKNIKLNDLFLKRYAFLLKSAGESVPFTEPPESFEFYAQQIKESKENSS</sequence>
<dbReference type="EMBL" id="JASSZA010000015">
    <property type="protein sequence ID" value="KAK2092417.1"/>
    <property type="molecule type" value="Genomic_DNA"/>
</dbReference>
<gene>
    <name evidence="1" type="ORF">P7K49_028945</name>
</gene>